<dbReference type="SUPFAM" id="SSF47413">
    <property type="entry name" value="lambda repressor-like DNA-binding domains"/>
    <property type="match status" value="1"/>
</dbReference>
<name>A0A0D6QDD5_KOMXY</name>
<dbReference type="GO" id="GO:0006355">
    <property type="term" value="P:regulation of DNA-templated transcription"/>
    <property type="evidence" value="ECO:0007669"/>
    <property type="project" value="InterPro"/>
</dbReference>
<dbReference type="PROSITE" id="PS50943">
    <property type="entry name" value="HTH_CROC1"/>
    <property type="match status" value="1"/>
</dbReference>
<evidence type="ECO:0000313" key="2">
    <source>
        <dbReference type="EMBL" id="GAO00852.1"/>
    </source>
</evidence>
<dbReference type="SMART" id="SM00530">
    <property type="entry name" value="HTH_XRE"/>
    <property type="match status" value="1"/>
</dbReference>
<proteinExistence type="predicted"/>
<feature type="domain" description="HTH cro/C1-type" evidence="1">
    <location>
        <begin position="63"/>
        <end position="116"/>
    </location>
</feature>
<evidence type="ECO:0000259" key="1">
    <source>
        <dbReference type="PROSITE" id="PS50943"/>
    </source>
</evidence>
<dbReference type="PANTHER" id="PTHR40455">
    <property type="entry name" value="ANTITOXIN HIGA"/>
    <property type="match status" value="1"/>
</dbReference>
<organism evidence="2 3">
    <name type="scientific">Komagataeibacter xylinus NBRC 13693</name>
    <dbReference type="NCBI Taxonomy" id="1234668"/>
    <lineage>
        <taxon>Bacteria</taxon>
        <taxon>Pseudomonadati</taxon>
        <taxon>Pseudomonadota</taxon>
        <taxon>Alphaproteobacteria</taxon>
        <taxon>Acetobacterales</taxon>
        <taxon>Acetobacteraceae</taxon>
        <taxon>Komagataeibacter</taxon>
    </lineage>
</organism>
<accession>A0A0D6QDD5</accession>
<dbReference type="InterPro" id="IPR010982">
    <property type="entry name" value="Lambda_DNA-bd_dom_sf"/>
</dbReference>
<dbReference type="InterPro" id="IPR001387">
    <property type="entry name" value="Cro/C1-type_HTH"/>
</dbReference>
<reference evidence="2 3" key="1">
    <citation type="submission" date="2012-11" db="EMBL/GenBank/DDBJ databases">
        <title>Whole genome sequence of Gluconacetobacter xylinus NBRC 13693.</title>
        <authorList>
            <person name="Azuma Y."/>
            <person name="Higashiura N."/>
            <person name="Hirakawa H."/>
            <person name="Matsushita K."/>
        </authorList>
    </citation>
    <scope>NUCLEOTIDE SEQUENCE [LARGE SCALE GENOMIC DNA]</scope>
    <source>
        <strain evidence="2 3">NBRC 13693</strain>
    </source>
</reference>
<sequence>MTADLKPIRNEADYDAALEEVGRLWGAKSGTPDGDRLDVMATLIDAYEAKHHPIDPPDPVEAIRFRMEQQSLTRKDLEPMIGPRNRVADVLNRKRGLSIDMIRQLHDGLGISAEVLIRPSRMDKVA</sequence>
<comment type="caution">
    <text evidence="2">The sequence shown here is derived from an EMBL/GenBank/DDBJ whole genome shotgun (WGS) entry which is preliminary data.</text>
</comment>
<dbReference type="RefSeq" id="WP_048857048.1">
    <property type="nucleotide sequence ID" value="NZ_BANJ01000065.1"/>
</dbReference>
<protein>
    <submittedName>
        <fullName evidence="2">Transcriptional regulator</fullName>
    </submittedName>
</protein>
<dbReference type="PANTHER" id="PTHR40455:SF1">
    <property type="entry name" value="ANTITOXIN HIGA"/>
    <property type="match status" value="1"/>
</dbReference>
<gene>
    <name evidence="2" type="ORF">Gxy13693_065_002</name>
</gene>
<dbReference type="Proteomes" id="UP000032683">
    <property type="component" value="Unassembled WGS sequence"/>
</dbReference>
<evidence type="ECO:0000313" key="3">
    <source>
        <dbReference type="Proteomes" id="UP000032683"/>
    </source>
</evidence>
<dbReference type="EMBL" id="BANJ01000065">
    <property type="protein sequence ID" value="GAO00852.1"/>
    <property type="molecule type" value="Genomic_DNA"/>
</dbReference>
<dbReference type="AlphaFoldDB" id="A0A0D6QDD5"/>
<dbReference type="Gene3D" id="1.10.260.40">
    <property type="entry name" value="lambda repressor-like DNA-binding domains"/>
    <property type="match status" value="1"/>
</dbReference>
<dbReference type="GO" id="GO:0001046">
    <property type="term" value="F:core promoter sequence-specific DNA binding"/>
    <property type="evidence" value="ECO:0007669"/>
    <property type="project" value="TreeGrafter"/>
</dbReference>
<dbReference type="InterPro" id="IPR039060">
    <property type="entry name" value="Antitox_HigA"/>
</dbReference>